<keyword evidence="4" id="KW-0964">Secreted</keyword>
<accession>A0A1E4T164</accession>
<keyword evidence="3" id="KW-0134">Cell wall</keyword>
<keyword evidence="8" id="KW-0326">Glycosidase</keyword>
<evidence type="ECO:0000256" key="2">
    <source>
        <dbReference type="ARBA" id="ARBA00010579"/>
    </source>
</evidence>
<keyword evidence="6" id="KW-0378">Hydrolase</keyword>
<evidence type="ECO:0000313" key="13">
    <source>
        <dbReference type="EMBL" id="ODV85474.1"/>
    </source>
</evidence>
<feature type="signal peptide" evidence="12">
    <location>
        <begin position="1"/>
        <end position="20"/>
    </location>
</feature>
<evidence type="ECO:0000256" key="8">
    <source>
        <dbReference type="ARBA" id="ARBA00023295"/>
    </source>
</evidence>
<dbReference type="GO" id="GO:0000272">
    <property type="term" value="P:polysaccharide catabolic process"/>
    <property type="evidence" value="ECO:0007669"/>
    <property type="project" value="UniProtKB-KW"/>
</dbReference>
<dbReference type="GO" id="GO:0031505">
    <property type="term" value="P:fungal-type cell wall organization"/>
    <property type="evidence" value="ECO:0007669"/>
    <property type="project" value="TreeGrafter"/>
</dbReference>
<evidence type="ECO:0000256" key="9">
    <source>
        <dbReference type="ARBA" id="ARBA00023316"/>
    </source>
</evidence>
<dbReference type="GO" id="GO:0009277">
    <property type="term" value="C:fungal-type cell wall"/>
    <property type="evidence" value="ECO:0007669"/>
    <property type="project" value="TreeGrafter"/>
</dbReference>
<dbReference type="PANTHER" id="PTHR31316">
    <property type="entry name" value="BETA-GLUCOSIDASE-LIKE PROTEIN NCA3, MITOCHONDRIAL-RELATED"/>
    <property type="match status" value="1"/>
</dbReference>
<evidence type="ECO:0000256" key="6">
    <source>
        <dbReference type="ARBA" id="ARBA00022801"/>
    </source>
</evidence>
<dbReference type="EMBL" id="KV453852">
    <property type="protein sequence ID" value="ODV85474.1"/>
    <property type="molecule type" value="Genomic_DNA"/>
</dbReference>
<dbReference type="OrthoDB" id="5339822at2759"/>
<dbReference type="InterPro" id="IPR005556">
    <property type="entry name" value="SUN"/>
</dbReference>
<feature type="chain" id="PRO_5009163000" description="Glycoside hydrolase family 132 protein" evidence="12">
    <location>
        <begin position="21"/>
        <end position="432"/>
    </location>
</feature>
<evidence type="ECO:0008006" key="15">
    <source>
        <dbReference type="Google" id="ProtNLM"/>
    </source>
</evidence>
<evidence type="ECO:0000256" key="12">
    <source>
        <dbReference type="SAM" id="SignalP"/>
    </source>
</evidence>
<evidence type="ECO:0000256" key="7">
    <source>
        <dbReference type="ARBA" id="ARBA00023277"/>
    </source>
</evidence>
<organism evidence="13 14">
    <name type="scientific">[Candida] arabinofermentans NRRL YB-2248</name>
    <dbReference type="NCBI Taxonomy" id="983967"/>
    <lineage>
        <taxon>Eukaryota</taxon>
        <taxon>Fungi</taxon>
        <taxon>Dikarya</taxon>
        <taxon>Ascomycota</taxon>
        <taxon>Saccharomycotina</taxon>
        <taxon>Pichiomycetes</taxon>
        <taxon>Pichiales</taxon>
        <taxon>Pichiaceae</taxon>
        <taxon>Ogataea</taxon>
        <taxon>Ogataea/Candida clade</taxon>
    </lineage>
</organism>
<feature type="compositionally biased region" description="Low complexity" evidence="11">
    <location>
        <begin position="91"/>
        <end position="152"/>
    </location>
</feature>
<protein>
    <recommendedName>
        <fullName evidence="15">Glycoside hydrolase family 132 protein</fullName>
    </recommendedName>
</protein>
<dbReference type="AlphaFoldDB" id="A0A1E4T164"/>
<reference evidence="14" key="1">
    <citation type="submission" date="2016-04" db="EMBL/GenBank/DDBJ databases">
        <title>Comparative genomics of biotechnologically important yeasts.</title>
        <authorList>
            <consortium name="DOE Joint Genome Institute"/>
            <person name="Riley R."/>
            <person name="Haridas S."/>
            <person name="Wolfe K.H."/>
            <person name="Lopes M.R."/>
            <person name="Hittinger C.T."/>
            <person name="Goker M."/>
            <person name="Salamov A."/>
            <person name="Wisecaver J."/>
            <person name="Long T.M."/>
            <person name="Aerts A.L."/>
            <person name="Barry K."/>
            <person name="Choi C."/>
            <person name="Clum A."/>
            <person name="Coughlan A.Y."/>
            <person name="Deshpande S."/>
            <person name="Douglass A.P."/>
            <person name="Hanson S.J."/>
            <person name="Klenk H.-P."/>
            <person name="Labutti K."/>
            <person name="Lapidus A."/>
            <person name="Lindquist E."/>
            <person name="Lipzen A."/>
            <person name="Meier-Kolthoff J.P."/>
            <person name="Ohm R.A."/>
            <person name="Otillar R.P."/>
            <person name="Pangilinan J."/>
            <person name="Peng Y."/>
            <person name="Rokas A."/>
            <person name="Rosa C.A."/>
            <person name="Scheuner C."/>
            <person name="Sibirny A.A."/>
            <person name="Slot J.C."/>
            <person name="Stielow J.B."/>
            <person name="Sun H."/>
            <person name="Kurtzman C.P."/>
            <person name="Blackwell M."/>
            <person name="Grigoriev I.V."/>
            <person name="Jeffries T.W."/>
        </authorList>
    </citation>
    <scope>NUCLEOTIDE SEQUENCE [LARGE SCALE GENOMIC DNA]</scope>
    <source>
        <strain evidence="14">NRRL YB-2248</strain>
    </source>
</reference>
<dbReference type="GO" id="GO:0009986">
    <property type="term" value="C:cell surface"/>
    <property type="evidence" value="ECO:0007669"/>
    <property type="project" value="TreeGrafter"/>
</dbReference>
<keyword evidence="14" id="KW-1185">Reference proteome</keyword>
<name>A0A1E4T164_9ASCO</name>
<keyword evidence="5 12" id="KW-0732">Signal</keyword>
<feature type="region of interest" description="Disordered" evidence="11">
    <location>
        <begin position="88"/>
        <end position="152"/>
    </location>
</feature>
<evidence type="ECO:0000256" key="1">
    <source>
        <dbReference type="ARBA" id="ARBA00004191"/>
    </source>
</evidence>
<dbReference type="Pfam" id="PF03856">
    <property type="entry name" value="SUN"/>
    <property type="match status" value="1"/>
</dbReference>
<dbReference type="GO" id="GO:0016798">
    <property type="term" value="F:hydrolase activity, acting on glycosyl bonds"/>
    <property type="evidence" value="ECO:0007669"/>
    <property type="project" value="UniProtKB-KW"/>
</dbReference>
<keyword evidence="9" id="KW-0961">Cell wall biogenesis/degradation</keyword>
<evidence type="ECO:0000256" key="10">
    <source>
        <dbReference type="ARBA" id="ARBA00023326"/>
    </source>
</evidence>
<proteinExistence type="inferred from homology"/>
<evidence type="ECO:0000256" key="4">
    <source>
        <dbReference type="ARBA" id="ARBA00022525"/>
    </source>
</evidence>
<evidence type="ECO:0000256" key="3">
    <source>
        <dbReference type="ARBA" id="ARBA00022512"/>
    </source>
</evidence>
<evidence type="ECO:0000313" key="14">
    <source>
        <dbReference type="Proteomes" id="UP000094801"/>
    </source>
</evidence>
<gene>
    <name evidence="13" type="ORF">CANARDRAFT_198682</name>
</gene>
<dbReference type="STRING" id="983967.A0A1E4T164"/>
<dbReference type="PANTHER" id="PTHR31316:SF0">
    <property type="entry name" value="SECRETED BETA-GLUCOSIDASE SIM1-RELATED"/>
    <property type="match status" value="1"/>
</dbReference>
<comment type="subcellular location">
    <subcellularLocation>
        <location evidence="1">Secreted</location>
        <location evidence="1">Cell wall</location>
    </subcellularLocation>
</comment>
<comment type="similarity">
    <text evidence="2">Belongs to the SUN family.</text>
</comment>
<keyword evidence="7" id="KW-0119">Carbohydrate metabolism</keyword>
<sequence>MQLSRSCLLAITALLSTSNALPAPQPKGAANAAATAVEECTTTTRAYHQHKRAVAYDYVYVTVTVDSAGATVSPTVEKSIELKNVDVASATTSSDSSSSTTSSSSSTTTSSSTTSSSSSSSSTSSTSSSSSSSSEESTESSTSTSSSSDSSYTYSSSSSISGDLSAFSDPTEKFVDGVIKCSEFPAGNGVIALDNLGFGGWSGLYHPSDTSTGGSCEDGTYCSYACQPGMSKSQWPSSQPSNGVSVGGLYCDGGYLYRSSDSDYLCEWGLDAARVVSELDDVVSICRTDYPGTENMVIPTVVEGGDEAILTVVNEETYYQWQGDMTSCQYYVNNAGVDYTDGCIWGSSGSGVGNWAPLNFGAGYYDGISYLSLIPNPNNYDSLNYNVKIVAYDDDSTVSGECVYEDGTYNGDGTDGCTVGVTSGKAKFVLYK</sequence>
<evidence type="ECO:0000256" key="11">
    <source>
        <dbReference type="SAM" id="MobiDB-lite"/>
    </source>
</evidence>
<dbReference type="InterPro" id="IPR051526">
    <property type="entry name" value="Beta-Glucosidase_SUN"/>
</dbReference>
<evidence type="ECO:0000256" key="5">
    <source>
        <dbReference type="ARBA" id="ARBA00022729"/>
    </source>
</evidence>
<keyword evidence="10" id="KW-0624">Polysaccharide degradation</keyword>
<dbReference type="Proteomes" id="UP000094801">
    <property type="component" value="Unassembled WGS sequence"/>
</dbReference>